<reference evidence="1 2" key="1">
    <citation type="submission" date="2024-03" db="EMBL/GenBank/DDBJ databases">
        <title>Bacilli Hybrid Assemblies.</title>
        <authorList>
            <person name="Kovac J."/>
        </authorList>
    </citation>
    <scope>NUCLEOTIDE SEQUENCE [LARGE SCALE GENOMIC DNA]</scope>
    <source>
        <strain evidence="1 2">FSL R7-0666</strain>
    </source>
</reference>
<dbReference type="EMBL" id="JBCITK010000001">
    <property type="protein sequence ID" value="MEN0642925.1"/>
    <property type="molecule type" value="Genomic_DNA"/>
</dbReference>
<sequence length="47" mass="5796">MNLHFIFFTIVIKKRVYTDAELKEIERQQKLSEELEATRTKYLTYTR</sequence>
<dbReference type="InterPro" id="IPR012655">
    <property type="entry name" value="YrzI"/>
</dbReference>
<accession>A0ABU9VG87</accession>
<evidence type="ECO:0000313" key="2">
    <source>
        <dbReference type="Proteomes" id="UP001418796"/>
    </source>
</evidence>
<dbReference type="Proteomes" id="UP001418796">
    <property type="component" value="Unassembled WGS sequence"/>
</dbReference>
<keyword evidence="2" id="KW-1185">Reference proteome</keyword>
<organism evidence="1 2">
    <name type="scientific">Alkalicoccobacillus gibsonii</name>
    <dbReference type="NCBI Taxonomy" id="79881"/>
    <lineage>
        <taxon>Bacteria</taxon>
        <taxon>Bacillati</taxon>
        <taxon>Bacillota</taxon>
        <taxon>Bacilli</taxon>
        <taxon>Bacillales</taxon>
        <taxon>Bacillaceae</taxon>
        <taxon>Alkalicoccobacillus</taxon>
    </lineage>
</organism>
<dbReference type="RefSeq" id="WP_343129938.1">
    <property type="nucleotide sequence ID" value="NZ_JBCITK010000001.1"/>
</dbReference>
<protein>
    <submittedName>
        <fullName evidence="1">YrzI family small protein</fullName>
    </submittedName>
</protein>
<gene>
    <name evidence="1" type="ORF">MKY91_07175</name>
</gene>
<evidence type="ECO:0000313" key="1">
    <source>
        <dbReference type="EMBL" id="MEN0642925.1"/>
    </source>
</evidence>
<dbReference type="Pfam" id="PF09501">
    <property type="entry name" value="Bac_small_YrzI"/>
    <property type="match status" value="1"/>
</dbReference>
<comment type="caution">
    <text evidence="1">The sequence shown here is derived from an EMBL/GenBank/DDBJ whole genome shotgun (WGS) entry which is preliminary data.</text>
</comment>
<proteinExistence type="predicted"/>
<name>A0ABU9VG87_9BACI</name>